<dbReference type="FunFam" id="3.30.200.20:FF:000770">
    <property type="entry name" value="SRSF protein kinase 2"/>
    <property type="match status" value="1"/>
</dbReference>
<organism evidence="11 12">
    <name type="scientific">Stichopus japonicus</name>
    <name type="common">Sea cucumber</name>
    <dbReference type="NCBI Taxonomy" id="307972"/>
    <lineage>
        <taxon>Eukaryota</taxon>
        <taxon>Metazoa</taxon>
        <taxon>Echinodermata</taxon>
        <taxon>Eleutherozoa</taxon>
        <taxon>Echinozoa</taxon>
        <taxon>Holothuroidea</taxon>
        <taxon>Aspidochirotacea</taxon>
        <taxon>Aspidochirotida</taxon>
        <taxon>Stichopodidae</taxon>
        <taxon>Apostichopus</taxon>
    </lineage>
</organism>
<feature type="compositionally biased region" description="Basic and acidic residues" evidence="9">
    <location>
        <begin position="462"/>
        <end position="476"/>
    </location>
</feature>
<dbReference type="PROSITE" id="PS50011">
    <property type="entry name" value="PROTEIN_KINASE_DOM"/>
    <property type="match status" value="2"/>
</dbReference>
<evidence type="ECO:0000256" key="2">
    <source>
        <dbReference type="ARBA" id="ARBA00022527"/>
    </source>
</evidence>
<dbReference type="Proteomes" id="UP000230750">
    <property type="component" value="Unassembled WGS sequence"/>
</dbReference>
<evidence type="ECO:0000256" key="8">
    <source>
        <dbReference type="ARBA" id="ARBA00048679"/>
    </source>
</evidence>
<accession>A0A2G8L800</accession>
<keyword evidence="2" id="KW-0723">Serine/threonine-protein kinase</keyword>
<dbReference type="STRING" id="307972.A0A2G8L800"/>
<evidence type="ECO:0000313" key="12">
    <source>
        <dbReference type="Proteomes" id="UP000230750"/>
    </source>
</evidence>
<comment type="caution">
    <text evidence="11">The sequence shown here is derived from an EMBL/GenBank/DDBJ whole genome shotgun (WGS) entry which is preliminary data.</text>
</comment>
<dbReference type="PROSITE" id="PS00108">
    <property type="entry name" value="PROTEIN_KINASE_ST"/>
    <property type="match status" value="1"/>
</dbReference>
<feature type="compositionally biased region" description="Basic and acidic residues" evidence="9">
    <location>
        <begin position="385"/>
        <end position="395"/>
    </location>
</feature>
<feature type="compositionally biased region" description="Basic residues" evidence="9">
    <location>
        <begin position="199"/>
        <end position="210"/>
    </location>
</feature>
<evidence type="ECO:0000256" key="5">
    <source>
        <dbReference type="ARBA" id="ARBA00022777"/>
    </source>
</evidence>
<reference evidence="11 12" key="1">
    <citation type="journal article" date="2017" name="PLoS Biol.">
        <title>The sea cucumber genome provides insights into morphological evolution and visceral regeneration.</title>
        <authorList>
            <person name="Zhang X."/>
            <person name="Sun L."/>
            <person name="Yuan J."/>
            <person name="Sun Y."/>
            <person name="Gao Y."/>
            <person name="Zhang L."/>
            <person name="Li S."/>
            <person name="Dai H."/>
            <person name="Hamel J.F."/>
            <person name="Liu C."/>
            <person name="Yu Y."/>
            <person name="Liu S."/>
            <person name="Lin W."/>
            <person name="Guo K."/>
            <person name="Jin S."/>
            <person name="Xu P."/>
            <person name="Storey K.B."/>
            <person name="Huan P."/>
            <person name="Zhang T."/>
            <person name="Zhou Y."/>
            <person name="Zhang J."/>
            <person name="Lin C."/>
            <person name="Li X."/>
            <person name="Xing L."/>
            <person name="Huo D."/>
            <person name="Sun M."/>
            <person name="Wang L."/>
            <person name="Mercier A."/>
            <person name="Li F."/>
            <person name="Yang H."/>
            <person name="Xiang J."/>
        </authorList>
    </citation>
    <scope>NUCLEOTIDE SEQUENCE [LARGE SCALE GENOMIC DNA]</scope>
    <source>
        <strain evidence="11">Shaxun</strain>
        <tissue evidence="11">Muscle</tissue>
    </source>
</reference>
<dbReference type="Gene3D" id="1.10.510.10">
    <property type="entry name" value="Transferase(Phosphotransferase) domain 1"/>
    <property type="match status" value="2"/>
</dbReference>
<dbReference type="InterPro" id="IPR011009">
    <property type="entry name" value="Kinase-like_dom_sf"/>
</dbReference>
<evidence type="ECO:0000256" key="6">
    <source>
        <dbReference type="ARBA" id="ARBA00022840"/>
    </source>
</evidence>
<dbReference type="GO" id="GO:0000245">
    <property type="term" value="P:spliceosomal complex assembly"/>
    <property type="evidence" value="ECO:0007669"/>
    <property type="project" value="TreeGrafter"/>
</dbReference>
<protein>
    <recommendedName>
        <fullName evidence="1">non-specific serine/threonine protein kinase</fullName>
        <ecNumber evidence="1">2.7.11.1</ecNumber>
    </recommendedName>
</protein>
<dbReference type="GO" id="GO:0005524">
    <property type="term" value="F:ATP binding"/>
    <property type="evidence" value="ECO:0007669"/>
    <property type="project" value="UniProtKB-KW"/>
</dbReference>
<dbReference type="GO" id="GO:0005737">
    <property type="term" value="C:cytoplasm"/>
    <property type="evidence" value="ECO:0007669"/>
    <property type="project" value="TreeGrafter"/>
</dbReference>
<dbReference type="SUPFAM" id="SSF56112">
    <property type="entry name" value="Protein kinase-like (PK-like)"/>
    <property type="match status" value="1"/>
</dbReference>
<dbReference type="Pfam" id="PF00069">
    <property type="entry name" value="Pkinase"/>
    <property type="match status" value="2"/>
</dbReference>
<keyword evidence="3" id="KW-0808">Transferase</keyword>
<dbReference type="InterPro" id="IPR051334">
    <property type="entry name" value="SRPK"/>
</dbReference>
<dbReference type="Gene3D" id="3.30.200.20">
    <property type="entry name" value="Phosphorylase Kinase, domain 1"/>
    <property type="match status" value="1"/>
</dbReference>
<dbReference type="PANTHER" id="PTHR47634:SF9">
    <property type="entry name" value="PROTEIN KINASE DOMAIN-CONTAINING PROTEIN-RELATED"/>
    <property type="match status" value="1"/>
</dbReference>
<dbReference type="EC" id="2.7.11.1" evidence="1"/>
<feature type="compositionally biased region" description="Basic and acidic residues" evidence="9">
    <location>
        <begin position="532"/>
        <end position="543"/>
    </location>
</feature>
<keyword evidence="12" id="KW-1185">Reference proteome</keyword>
<evidence type="ECO:0000256" key="3">
    <source>
        <dbReference type="ARBA" id="ARBA00022679"/>
    </source>
</evidence>
<comment type="catalytic activity">
    <reaction evidence="8">
        <text>L-seryl-[protein] + ATP = O-phospho-L-seryl-[protein] + ADP + H(+)</text>
        <dbReference type="Rhea" id="RHEA:17989"/>
        <dbReference type="Rhea" id="RHEA-COMP:9863"/>
        <dbReference type="Rhea" id="RHEA-COMP:11604"/>
        <dbReference type="ChEBI" id="CHEBI:15378"/>
        <dbReference type="ChEBI" id="CHEBI:29999"/>
        <dbReference type="ChEBI" id="CHEBI:30616"/>
        <dbReference type="ChEBI" id="CHEBI:83421"/>
        <dbReference type="ChEBI" id="CHEBI:456216"/>
        <dbReference type="EC" id="2.7.11.1"/>
    </reaction>
</comment>
<dbReference type="GO" id="GO:0004674">
    <property type="term" value="F:protein serine/threonine kinase activity"/>
    <property type="evidence" value="ECO:0007669"/>
    <property type="project" value="UniProtKB-KW"/>
</dbReference>
<dbReference type="SMART" id="SM00220">
    <property type="entry name" value="S_TKc"/>
    <property type="match status" value="1"/>
</dbReference>
<dbReference type="FunFam" id="1.10.510.10:FF:001037">
    <property type="entry name" value="SRSF protein kinase 2"/>
    <property type="match status" value="1"/>
</dbReference>
<proteinExistence type="predicted"/>
<feature type="domain" description="Protein kinase" evidence="10">
    <location>
        <begin position="1"/>
        <end position="321"/>
    </location>
</feature>
<dbReference type="GO" id="GO:0005634">
    <property type="term" value="C:nucleus"/>
    <property type="evidence" value="ECO:0007669"/>
    <property type="project" value="TreeGrafter"/>
</dbReference>
<keyword evidence="6" id="KW-0067">ATP-binding</keyword>
<feature type="compositionally biased region" description="Basic and acidic residues" evidence="9">
    <location>
        <begin position="333"/>
        <end position="348"/>
    </location>
</feature>
<feature type="compositionally biased region" description="Polar residues" evidence="9">
    <location>
        <begin position="610"/>
        <end position="619"/>
    </location>
</feature>
<sequence>MTLPASLTLLHKFDVNMTMVSVSYLSIRVFSFFPRGKRYVALKVVKSAQHYTETALDEIKLLKCVRDSDTDDGHRDRVVQLVDDFKVSGVNGTHVCMVFEVLGNNLLKPIIQSRYMGLPIQTVKSIIRQTLEGVDYLHTKCRIIHTDIKPENILMCVSEEYIRKLALEAKEWMKGKTKPPLSSVSTAPVEKRTQEKMSKNKKRKLKKKQKKQMELLEQQQRQLKELDSEKETARRRRLTETSEPDVDQQYREGINRTGSTSKSGEGSTPDITPNATPLTTPSEEKQPGLSEEAMNNLNENCDNAKDADRGNNNSPEEETAVNVEALEAMYGGGEDRGPTETTGEDRLQEGGGGADRGPTETTGGDRLQEETGNTVRQEGEEETEAERQKSVKEEESPSDAQIDQPGHPEPDKETVQSTCDSSGSGDTAVSDQVCQNGVIEEIKLGNRGDGPSSLCNGLDDSGDQHERPTDKVKEEDITTWDPSEGIKDGAAQTTNKETSTTTNKNENNVPDAVGNGDLLSTGESKESTTSTDKPESLQSEESRPASTKESVVAEEGKAEIATSQEEGEKSVNEHDSVGKKDSENREEQEKTSEKTIKGSEPNRTGDGSLETFTGEGTSDSLKEDKPSKSPLKNGDCNRGTEEGDALGSDKVEEGSGNTGVAPAVKTEEEEGSPSAVGDGRDILSNTNNEEKGSKDVTIIATTNANSIGKKDGAKDVTTKSTKVNVNGGLEGLCNSSGISDHKNDVIPKEKPQENGPRGPNMSNTRRTKLTKEELNDDEDDVFQGCKDVGESNEALGSKEEVRVKLADLGNACWTYHHFTEDIQTRQYRALEVLLGSGYDTPADIWSIACMAFELVTGDYLFDPHSGEGNSYTRDEDHIAHIIELLGFIPRHIAVGGKYSREFFNKKGELRHITKLKPWSLYRVLVDKYEWKTKDAKEFAEFLLPMLEVDPSRRATAAECLKHSWLRS</sequence>
<feature type="compositionally biased region" description="Polar residues" evidence="9">
    <location>
        <begin position="269"/>
        <end position="281"/>
    </location>
</feature>
<evidence type="ECO:0000313" key="11">
    <source>
        <dbReference type="EMBL" id="PIK56270.1"/>
    </source>
</evidence>
<feature type="compositionally biased region" description="Basic and acidic residues" evidence="9">
    <location>
        <begin position="566"/>
        <end position="597"/>
    </location>
</feature>
<keyword evidence="4" id="KW-0547">Nucleotide-binding</keyword>
<feature type="region of interest" description="Disordered" evidence="9">
    <location>
        <begin position="734"/>
        <end position="769"/>
    </location>
</feature>
<dbReference type="FunFam" id="1.10.510.10:FF:000275">
    <property type="entry name" value="SRSF protein kinase 2 isoform X3"/>
    <property type="match status" value="1"/>
</dbReference>
<feature type="compositionally biased region" description="Low complexity" evidence="9">
    <location>
        <begin position="257"/>
        <end position="268"/>
    </location>
</feature>
<feature type="compositionally biased region" description="Low complexity" evidence="9">
    <location>
        <begin position="493"/>
        <end position="508"/>
    </location>
</feature>
<evidence type="ECO:0000259" key="10">
    <source>
        <dbReference type="PROSITE" id="PS50011"/>
    </source>
</evidence>
<name>A0A2G8L800_STIJA</name>
<keyword evidence="5" id="KW-0418">Kinase</keyword>
<feature type="compositionally biased region" description="Basic and acidic residues" evidence="9">
    <location>
        <begin position="222"/>
        <end position="232"/>
    </location>
</feature>
<dbReference type="GO" id="GO:0050684">
    <property type="term" value="P:regulation of mRNA processing"/>
    <property type="evidence" value="ECO:0007669"/>
    <property type="project" value="TreeGrafter"/>
</dbReference>
<feature type="region of interest" description="Disordered" evidence="9">
    <location>
        <begin position="176"/>
        <end position="696"/>
    </location>
</feature>
<dbReference type="EMBL" id="MRZV01000181">
    <property type="protein sequence ID" value="PIK56270.1"/>
    <property type="molecule type" value="Genomic_DNA"/>
</dbReference>
<dbReference type="PANTHER" id="PTHR47634">
    <property type="entry name" value="PROTEIN KINASE DOMAIN-CONTAINING PROTEIN-RELATED"/>
    <property type="match status" value="1"/>
</dbReference>
<dbReference type="AlphaFoldDB" id="A0A2G8L800"/>
<dbReference type="InterPro" id="IPR000719">
    <property type="entry name" value="Prot_kinase_dom"/>
</dbReference>
<evidence type="ECO:0000256" key="4">
    <source>
        <dbReference type="ARBA" id="ARBA00022741"/>
    </source>
</evidence>
<dbReference type="OrthoDB" id="2649at2759"/>
<feature type="compositionally biased region" description="Basic and acidic residues" evidence="9">
    <location>
        <begin position="189"/>
        <end position="198"/>
    </location>
</feature>
<feature type="domain" description="Protein kinase" evidence="10">
    <location>
        <begin position="607"/>
        <end position="965"/>
    </location>
</feature>
<feature type="compositionally biased region" description="Basic and acidic residues" evidence="9">
    <location>
        <begin position="739"/>
        <end position="752"/>
    </location>
</feature>
<dbReference type="InterPro" id="IPR008271">
    <property type="entry name" value="Ser/Thr_kinase_AS"/>
</dbReference>
<evidence type="ECO:0000256" key="7">
    <source>
        <dbReference type="ARBA" id="ARBA00047899"/>
    </source>
</evidence>
<evidence type="ECO:0000256" key="9">
    <source>
        <dbReference type="SAM" id="MobiDB-lite"/>
    </source>
</evidence>
<gene>
    <name evidence="11" type="ORF">BSL78_06798</name>
</gene>
<comment type="catalytic activity">
    <reaction evidence="7">
        <text>L-threonyl-[protein] + ATP = O-phospho-L-threonyl-[protein] + ADP + H(+)</text>
        <dbReference type="Rhea" id="RHEA:46608"/>
        <dbReference type="Rhea" id="RHEA-COMP:11060"/>
        <dbReference type="Rhea" id="RHEA-COMP:11605"/>
        <dbReference type="ChEBI" id="CHEBI:15378"/>
        <dbReference type="ChEBI" id="CHEBI:30013"/>
        <dbReference type="ChEBI" id="CHEBI:30616"/>
        <dbReference type="ChEBI" id="CHEBI:61977"/>
        <dbReference type="ChEBI" id="CHEBI:456216"/>
        <dbReference type="EC" id="2.7.11.1"/>
    </reaction>
</comment>
<feature type="compositionally biased region" description="Polar residues" evidence="9">
    <location>
        <begin position="415"/>
        <end position="435"/>
    </location>
</feature>
<evidence type="ECO:0000256" key="1">
    <source>
        <dbReference type="ARBA" id="ARBA00012513"/>
    </source>
</evidence>